<proteinExistence type="predicted"/>
<keyword evidence="2" id="KW-1185">Reference proteome</keyword>
<reference evidence="1 2" key="1">
    <citation type="journal article" date="2017" name="PLoS Biol.">
        <title>The sea cucumber genome provides insights into morphological evolution and visceral regeneration.</title>
        <authorList>
            <person name="Zhang X."/>
            <person name="Sun L."/>
            <person name="Yuan J."/>
            <person name="Sun Y."/>
            <person name="Gao Y."/>
            <person name="Zhang L."/>
            <person name="Li S."/>
            <person name="Dai H."/>
            <person name="Hamel J.F."/>
            <person name="Liu C."/>
            <person name="Yu Y."/>
            <person name="Liu S."/>
            <person name="Lin W."/>
            <person name="Guo K."/>
            <person name="Jin S."/>
            <person name="Xu P."/>
            <person name="Storey K.B."/>
            <person name="Huan P."/>
            <person name="Zhang T."/>
            <person name="Zhou Y."/>
            <person name="Zhang J."/>
            <person name="Lin C."/>
            <person name="Li X."/>
            <person name="Xing L."/>
            <person name="Huo D."/>
            <person name="Sun M."/>
            <person name="Wang L."/>
            <person name="Mercier A."/>
            <person name="Li F."/>
            <person name="Yang H."/>
            <person name="Xiang J."/>
        </authorList>
    </citation>
    <scope>NUCLEOTIDE SEQUENCE [LARGE SCALE GENOMIC DNA]</scope>
    <source>
        <strain evidence="1">Shaxun</strain>
        <tissue evidence="1">Muscle</tissue>
    </source>
</reference>
<protein>
    <submittedName>
        <fullName evidence="1">Pol-like protein</fullName>
    </submittedName>
</protein>
<evidence type="ECO:0000313" key="1">
    <source>
        <dbReference type="EMBL" id="PIK46310.1"/>
    </source>
</evidence>
<sequence length="182" mass="21175">MRSDASDHWELLKLKNCSASIKYSKLRAKERRGKERELIDGIAVLEQQLYTAESPEIRSQRKATQCELLSYYSYKLRGTIIRSRGRWVEEGEKNRKYFLNLEKRNKSLNSMHKLQSGDGHFLSDNNDILLEIKHEYKTLYSSSECFPNTFFNELPTQQVPVEDLASCDGQLSLENVLKPLPL</sequence>
<comment type="caution">
    <text evidence="1">The sequence shown here is derived from an EMBL/GenBank/DDBJ whole genome shotgun (WGS) entry which is preliminary data.</text>
</comment>
<dbReference type="EMBL" id="MRZV01000653">
    <property type="protein sequence ID" value="PIK46310.1"/>
    <property type="molecule type" value="Genomic_DNA"/>
</dbReference>
<evidence type="ECO:0000313" key="2">
    <source>
        <dbReference type="Proteomes" id="UP000230750"/>
    </source>
</evidence>
<dbReference type="Proteomes" id="UP000230750">
    <property type="component" value="Unassembled WGS sequence"/>
</dbReference>
<accession>A0A2G8KEB5</accession>
<gene>
    <name evidence="1" type="ORF">BSL78_16842</name>
</gene>
<organism evidence="1 2">
    <name type="scientific">Stichopus japonicus</name>
    <name type="common">Sea cucumber</name>
    <dbReference type="NCBI Taxonomy" id="307972"/>
    <lineage>
        <taxon>Eukaryota</taxon>
        <taxon>Metazoa</taxon>
        <taxon>Echinodermata</taxon>
        <taxon>Eleutherozoa</taxon>
        <taxon>Echinozoa</taxon>
        <taxon>Holothuroidea</taxon>
        <taxon>Aspidochirotacea</taxon>
        <taxon>Aspidochirotida</taxon>
        <taxon>Stichopodidae</taxon>
        <taxon>Apostichopus</taxon>
    </lineage>
</organism>
<dbReference type="AlphaFoldDB" id="A0A2G8KEB5"/>
<name>A0A2G8KEB5_STIJA</name>
<dbReference type="OrthoDB" id="416119at2759"/>